<evidence type="ECO:0000313" key="1">
    <source>
        <dbReference type="EMBL" id="QNM13629.1"/>
    </source>
</evidence>
<reference evidence="1 2" key="1">
    <citation type="submission" date="2020-08" db="EMBL/GenBank/DDBJ databases">
        <authorList>
            <person name="Liu C."/>
            <person name="Sun Q."/>
        </authorList>
    </citation>
    <scope>NUCLEOTIDE SEQUENCE [LARGE SCALE GENOMIC DNA]</scope>
    <source>
        <strain evidence="1 2">NSJ-61</strain>
    </source>
</reference>
<dbReference type="AlphaFoldDB" id="A0A7G9GS47"/>
<proteinExistence type="predicted"/>
<dbReference type="KEGG" id="ehn:H9Q80_06705"/>
<name>A0A7G9GS47_9FIRM</name>
<dbReference type="RefSeq" id="WP_117536324.1">
    <property type="nucleotide sequence ID" value="NZ_CP060636.1"/>
</dbReference>
<evidence type="ECO:0000313" key="2">
    <source>
        <dbReference type="Proteomes" id="UP000515856"/>
    </source>
</evidence>
<dbReference type="EMBL" id="CP060636">
    <property type="protein sequence ID" value="QNM13629.1"/>
    <property type="molecule type" value="Genomic_DNA"/>
</dbReference>
<protein>
    <submittedName>
        <fullName evidence="1">Uncharacterized protein</fullName>
    </submittedName>
</protein>
<sequence length="315" mass="37432">MEDIYVQAIQEIEDTGKLLLMTRQLLCAKQKERNKLALFSMEKILSEWPDSIYPKNKVAEILTYMKNHEQEEWNHSQIMNDLLEDIQNVLKTHEHFMLGYLYQAFAYMIQNEQQDIQKNNNDEDLEYEELDTIYCACMIYKYEDESADENARKQREADFWIWYLETLAQIQGTTLLRDIHFQPKTEVVDFSLISTVEQLVKAISYEFDYLSHEVKDDMITIQVFNLKNGAYCPTCHQFSNRVKFDYGGIMKLGKIKGISIRLYIKNNVYFCDNKACEEESFMCQSKVDYKERMANYKQMVKTLGNKRVLEILQIK</sequence>
<dbReference type="Proteomes" id="UP000515856">
    <property type="component" value="Chromosome"/>
</dbReference>
<gene>
    <name evidence="1" type="ORF">H9Q80_06705</name>
</gene>
<keyword evidence="2" id="KW-1185">Reference proteome</keyword>
<organism evidence="1 2">
    <name type="scientific">[Eubacterium] hominis</name>
    <dbReference type="NCBI Taxonomy" id="2764325"/>
    <lineage>
        <taxon>Bacteria</taxon>
        <taxon>Bacillati</taxon>
        <taxon>Bacillota</taxon>
        <taxon>Erysipelotrichia</taxon>
        <taxon>Erysipelotrichales</taxon>
        <taxon>Erysipelotrichaceae</taxon>
        <taxon>Amedibacillus</taxon>
    </lineage>
</organism>
<accession>A0A7G9GS47</accession>